<dbReference type="Proteomes" id="UP000501982">
    <property type="component" value="Chromosome"/>
</dbReference>
<evidence type="ECO:0000313" key="14">
    <source>
        <dbReference type="EMBL" id="RHD78180.1"/>
    </source>
</evidence>
<dbReference type="Proteomes" id="UP000195950">
    <property type="component" value="Unassembled WGS sequence"/>
</dbReference>
<dbReference type="EMBL" id="CP120353">
    <property type="protein sequence ID" value="WET65526.1"/>
    <property type="molecule type" value="Genomic_DNA"/>
</dbReference>
<dbReference type="Proteomes" id="UP001210126">
    <property type="component" value="Unassembled WGS sequence"/>
</dbReference>
<evidence type="ECO:0000313" key="6">
    <source>
        <dbReference type="EMBL" id="MDB9138646.1"/>
    </source>
</evidence>
<dbReference type="Proteomes" id="UP000284660">
    <property type="component" value="Unassembled WGS sequence"/>
</dbReference>
<reference evidence="12" key="3">
    <citation type="journal article" date="2018" name="BMC Genomics">
        <title>Whole genome sequencing and function prediction of 133 gut anaerobes isolated from chicken caecum in pure cultures.</title>
        <authorList>
            <person name="Medvecky M."/>
            <person name="Cejkova D."/>
            <person name="Polansky O."/>
            <person name="Karasova D."/>
            <person name="Kubasova T."/>
            <person name="Cizek A."/>
            <person name="Rychlik I."/>
        </authorList>
    </citation>
    <scope>NUCLEOTIDE SEQUENCE</scope>
    <source>
        <strain evidence="12">An199</strain>
    </source>
</reference>
<organism evidence="2 18">
    <name type="scientific">Parabacteroides distasonis</name>
    <dbReference type="NCBI Taxonomy" id="823"/>
    <lineage>
        <taxon>Bacteria</taxon>
        <taxon>Pseudomonadati</taxon>
        <taxon>Bacteroidota</taxon>
        <taxon>Bacteroidia</taxon>
        <taxon>Bacteroidales</taxon>
        <taxon>Tannerellaceae</taxon>
        <taxon>Parabacteroides</taxon>
    </lineage>
</organism>
<evidence type="ECO:0000313" key="23">
    <source>
        <dbReference type="Proteomes" id="UP000441358"/>
    </source>
</evidence>
<dbReference type="EMBL" id="NFJX01000003">
    <property type="protein sequence ID" value="OUP21022.1"/>
    <property type="molecule type" value="Genomic_DNA"/>
</dbReference>
<gene>
    <name evidence="12" type="ORF">B5F32_04190</name>
    <name evidence="14" type="ORF">DW782_02505</name>
    <name evidence="3" type="ORF">ERS852380_02155</name>
    <name evidence="2" type="ORF">ERS852429_00482</name>
    <name evidence="15" type="ORF">FSA05_10785</name>
    <name evidence="7" type="ORF">GKD59_11780</name>
    <name evidence="9" type="ORF">GKD66_02295</name>
    <name evidence="8" type="ORF">GKD67_02400</name>
    <name evidence="10" type="ORF">GKD68_03055</name>
    <name evidence="11" type="ORF">GKD70_05605</name>
    <name evidence="13" type="ORF">HHO38_04650</name>
    <name evidence="4" type="ORF">LI194_00690</name>
    <name evidence="16" type="ORF">P2T59_05955</name>
    <name evidence="5" type="ORF">PN599_01230</name>
    <name evidence="6" type="ORF">PN612_08995</name>
</gene>
<dbReference type="EMBL" id="CYYK01000007">
    <property type="protein sequence ID" value="CUO38036.1"/>
    <property type="molecule type" value="Genomic_DNA"/>
</dbReference>
<dbReference type="Proteomes" id="UP001198806">
    <property type="component" value="Unassembled WGS sequence"/>
</dbReference>
<dbReference type="EMBL" id="WKMC01000001">
    <property type="protein sequence ID" value="MRZ49089.1"/>
    <property type="molecule type" value="Genomic_DNA"/>
</dbReference>
<evidence type="ECO:0000313" key="12">
    <source>
        <dbReference type="EMBL" id="OUP21022.1"/>
    </source>
</evidence>
<reference evidence="13 27" key="7">
    <citation type="submission" date="2020-04" db="EMBL/GenBank/DDBJ databases">
        <title>Complete Genomes and Methylome analysis of CBBP consortium that reverse antibiotic-induced susceptibility to vancomycin-resistant Enterococcus faecium infection.</title>
        <authorList>
            <person name="Fomenkov A."/>
            <person name="Zhang Z."/>
            <person name="Pamer E."/>
            <person name="Roberts R.J."/>
        </authorList>
    </citation>
    <scope>NUCLEOTIDE SEQUENCE [LARGE SCALE GENOMIC DNA]</scope>
    <source>
        <strain evidence="27">CBBP</strain>
        <strain evidence="13">CBBP-1</strain>
    </source>
</reference>
<dbReference type="Proteomes" id="UP000315827">
    <property type="component" value="Unassembled WGS sequence"/>
</dbReference>
<evidence type="ECO:0000313" key="11">
    <source>
        <dbReference type="EMBL" id="MSB72773.1"/>
    </source>
</evidence>
<evidence type="ECO:0000313" key="9">
    <source>
        <dbReference type="EMBL" id="MRZ49089.1"/>
    </source>
</evidence>
<dbReference type="AlphaFoldDB" id="A0A173RG57"/>
<evidence type="ECO:0000256" key="1">
    <source>
        <dbReference type="ARBA" id="ARBA00011643"/>
    </source>
</evidence>
<dbReference type="EMBL" id="VOHW01000005">
    <property type="protein sequence ID" value="TWV61794.1"/>
    <property type="molecule type" value="Genomic_DNA"/>
</dbReference>
<evidence type="ECO:0000313" key="8">
    <source>
        <dbReference type="EMBL" id="MRY92108.1"/>
    </source>
</evidence>
<dbReference type="EMBL" id="WKNE01000002">
    <property type="protein sequence ID" value="MRZ53731.1"/>
    <property type="molecule type" value="Genomic_DNA"/>
</dbReference>
<evidence type="ECO:0000313" key="17">
    <source>
        <dbReference type="Proteomes" id="UP000095455"/>
    </source>
</evidence>
<dbReference type="Proteomes" id="UP000441609">
    <property type="component" value="Unassembled WGS sequence"/>
</dbReference>
<dbReference type="GeneID" id="93525661"/>
<dbReference type="Proteomes" id="UP000095591">
    <property type="component" value="Unassembled WGS sequence"/>
</dbReference>
<evidence type="ECO:0000313" key="7">
    <source>
        <dbReference type="EMBL" id="MRY58574.1"/>
    </source>
</evidence>
<reference evidence="17 18" key="1">
    <citation type="submission" date="2015-09" db="EMBL/GenBank/DDBJ databases">
        <authorList>
            <consortium name="Pathogen Informatics"/>
        </authorList>
    </citation>
    <scope>NUCLEOTIDE SEQUENCE [LARGE SCALE GENOMIC DNA]</scope>
    <source>
        <strain evidence="3 17">2789STDY5608822</strain>
        <strain evidence="2 18">2789STDY5608872</strain>
    </source>
</reference>
<dbReference type="Proteomes" id="UP001211522">
    <property type="component" value="Unassembled WGS sequence"/>
</dbReference>
<evidence type="ECO:0000313" key="22">
    <source>
        <dbReference type="Proteomes" id="UP000432516"/>
    </source>
</evidence>
<evidence type="ECO:0000313" key="2">
    <source>
        <dbReference type="EMBL" id="CUM76913.1"/>
    </source>
</evidence>
<dbReference type="RefSeq" id="WP_005856945.1">
    <property type="nucleotide sequence ID" value="NZ_AP019729.1"/>
</dbReference>
<protein>
    <submittedName>
        <fullName evidence="2">DRTGG domain</fullName>
    </submittedName>
</protein>
<evidence type="ECO:0000313" key="20">
    <source>
        <dbReference type="Proteomes" id="UP000284660"/>
    </source>
</evidence>
<dbReference type="OMA" id="THEGECT"/>
<reference evidence="22 23" key="5">
    <citation type="journal article" date="2019" name="Nat. Med.">
        <title>A library of human gut bacterial isolates paired with longitudinal multiomics data enables mechanistic microbiome research.</title>
        <authorList>
            <person name="Poyet M."/>
            <person name="Groussin M."/>
            <person name="Gibbons S.M."/>
            <person name="Avila-Pacheco J."/>
            <person name="Jiang X."/>
            <person name="Kearney S.M."/>
            <person name="Perrotta A.R."/>
            <person name="Berdy B."/>
            <person name="Zhao S."/>
            <person name="Lieberman T.D."/>
            <person name="Swanson P.K."/>
            <person name="Smith M."/>
            <person name="Roesemann S."/>
            <person name="Alexander J.E."/>
            <person name="Rich S.A."/>
            <person name="Livny J."/>
            <person name="Vlamakis H."/>
            <person name="Clish C."/>
            <person name="Bullock K."/>
            <person name="Deik A."/>
            <person name="Scott J."/>
            <person name="Pierce K.A."/>
            <person name="Xavier R.J."/>
            <person name="Alm E.J."/>
        </authorList>
    </citation>
    <scope>NUCLEOTIDE SEQUENCE [LARGE SCALE GENOMIC DNA]</scope>
    <source>
        <strain evidence="10 22">BIOML-A2</strain>
        <strain evidence="11 24">BIOML-A20</strain>
        <strain evidence="9 23">BIOML-A32</strain>
        <strain evidence="7 26">BIOML-A41</strain>
        <strain evidence="8 25">BIOML-A9</strain>
    </source>
</reference>
<dbReference type="Proteomes" id="UP000095455">
    <property type="component" value="Unassembled WGS sequence"/>
</dbReference>
<evidence type="ECO:0000313" key="3">
    <source>
        <dbReference type="EMBL" id="CUO38036.1"/>
    </source>
</evidence>
<evidence type="ECO:0000313" key="10">
    <source>
        <dbReference type="EMBL" id="MRZ53731.1"/>
    </source>
</evidence>
<evidence type="ECO:0000313" key="16">
    <source>
        <dbReference type="EMBL" id="WET65526.1"/>
    </source>
</evidence>
<dbReference type="InterPro" id="IPR028979">
    <property type="entry name" value="Ser_kin/Pase_Hpr-like_N_sf"/>
</dbReference>
<dbReference type="EMBL" id="JAJCNI010000001">
    <property type="protein sequence ID" value="MCB6516313.1"/>
    <property type="molecule type" value="Genomic_DNA"/>
</dbReference>
<sequence length="114" mass="12718">MKIQRIQELTDASIVCGSEKRENDVQCAFASDLMSDVLTLDCGDVLLVTGLCNLQTIRTAEMAEVSYILFVRGKKVTPDMLELARENNMVLLETDHSMYHTVGELYSAGLLPIY</sequence>
<reference evidence="16" key="10">
    <citation type="submission" date="2023-03" db="EMBL/GenBank/DDBJ databases">
        <title>Parabacteroides distasonis, a bacteria resistant against UC.</title>
        <authorList>
            <person name="Dai W."/>
        </authorList>
    </citation>
    <scope>NUCLEOTIDE SEQUENCE</scope>
    <source>
        <strain evidence="16">F1-28</strain>
    </source>
</reference>
<reference evidence="5" key="9">
    <citation type="submission" date="2023-01" db="EMBL/GenBank/DDBJ databases">
        <title>Human gut microbiome strain richness.</title>
        <authorList>
            <person name="Chen-Liaw A."/>
        </authorList>
    </citation>
    <scope>NUCLEOTIDE SEQUENCE</scope>
    <source>
        <strain evidence="6">D35st1_E5_D35t1_190705</strain>
        <strain evidence="5">RTP21484st1_E5_RTP21484_190118</strain>
    </source>
</reference>
<dbReference type="SUPFAM" id="SSF75138">
    <property type="entry name" value="HprK N-terminal domain-like"/>
    <property type="match status" value="1"/>
</dbReference>
<dbReference type="Proteomes" id="UP000461276">
    <property type="component" value="Unassembled WGS sequence"/>
</dbReference>
<evidence type="ECO:0000313" key="27">
    <source>
        <dbReference type="Proteomes" id="UP000501982"/>
    </source>
</evidence>
<evidence type="ECO:0000313" key="4">
    <source>
        <dbReference type="EMBL" id="MCB6516313.1"/>
    </source>
</evidence>
<comment type="subunit">
    <text evidence="1">Homohexamer.</text>
</comment>
<dbReference type="EMBL" id="QSJN01000001">
    <property type="protein sequence ID" value="RHD78180.1"/>
    <property type="molecule type" value="Genomic_DNA"/>
</dbReference>
<dbReference type="EMBL" id="JAQMPJ010000001">
    <property type="protein sequence ID" value="MDB9003625.1"/>
    <property type="molecule type" value="Genomic_DNA"/>
</dbReference>
<proteinExistence type="predicted"/>
<dbReference type="EMBL" id="JAQMPX010000067">
    <property type="protein sequence ID" value="MDB9138646.1"/>
    <property type="molecule type" value="Genomic_DNA"/>
</dbReference>
<reference evidence="4" key="8">
    <citation type="submission" date="2021-10" db="EMBL/GenBank/DDBJ databases">
        <title>Collection of gut derived symbiotic bacterial strains cultured from healthy donors.</title>
        <authorList>
            <person name="Lin H."/>
            <person name="Littmann E."/>
            <person name="Kohout C."/>
            <person name="Pamer E.G."/>
        </authorList>
    </citation>
    <scope>NUCLEOTIDE SEQUENCE</scope>
    <source>
        <strain evidence="4">DFI.2.94</strain>
    </source>
</reference>
<name>A0A173RG57_PARDI</name>
<dbReference type="Gene3D" id="3.40.1390.20">
    <property type="entry name" value="HprK N-terminal domain-like"/>
    <property type="match status" value="1"/>
</dbReference>
<evidence type="ECO:0000313" key="25">
    <source>
        <dbReference type="Proteomes" id="UP000461276"/>
    </source>
</evidence>
<dbReference type="Proteomes" id="UP000441358">
    <property type="component" value="Unassembled WGS sequence"/>
</dbReference>
<dbReference type="EMBL" id="WKLT01000009">
    <property type="protein sequence ID" value="MRY58574.1"/>
    <property type="molecule type" value="Genomic_DNA"/>
</dbReference>
<evidence type="ECO:0000313" key="18">
    <source>
        <dbReference type="Proteomes" id="UP000095591"/>
    </source>
</evidence>
<evidence type="ECO:0000313" key="13">
    <source>
        <dbReference type="EMBL" id="QJE27667.1"/>
    </source>
</evidence>
<dbReference type="EMBL" id="CP051672">
    <property type="protein sequence ID" value="QJE27667.1"/>
    <property type="molecule type" value="Genomic_DNA"/>
</dbReference>
<dbReference type="Proteomes" id="UP001221009">
    <property type="component" value="Chromosome"/>
</dbReference>
<evidence type="ECO:0000313" key="24">
    <source>
        <dbReference type="Proteomes" id="UP000441609"/>
    </source>
</evidence>
<dbReference type="OrthoDB" id="9800390at2"/>
<evidence type="ECO:0000313" key="26">
    <source>
        <dbReference type="Proteomes" id="UP000463337"/>
    </source>
</evidence>
<evidence type="ECO:0000313" key="19">
    <source>
        <dbReference type="Proteomes" id="UP000195950"/>
    </source>
</evidence>
<dbReference type="EMBL" id="CYXP01000001">
    <property type="protein sequence ID" value="CUM76913.1"/>
    <property type="molecule type" value="Genomic_DNA"/>
</dbReference>
<reference evidence="14 20" key="4">
    <citation type="submission" date="2018-08" db="EMBL/GenBank/DDBJ databases">
        <title>A genome reference for cultivated species of the human gut microbiota.</title>
        <authorList>
            <person name="Zou Y."/>
            <person name="Xue W."/>
            <person name="Luo G."/>
        </authorList>
    </citation>
    <scope>NUCLEOTIDE SEQUENCE [LARGE SCALE GENOMIC DNA]</scope>
    <source>
        <strain evidence="14 20">AM30-4</strain>
    </source>
</reference>
<dbReference type="Proteomes" id="UP000432516">
    <property type="component" value="Unassembled WGS sequence"/>
</dbReference>
<reference evidence="19" key="2">
    <citation type="submission" date="2017-04" db="EMBL/GenBank/DDBJ databases">
        <title>Function of individual gut microbiota members based on whole genome sequencing of pure cultures obtained from chicken caecum.</title>
        <authorList>
            <person name="Medvecky M."/>
            <person name="Cejkova D."/>
            <person name="Polansky O."/>
            <person name="Karasova D."/>
            <person name="Kubasova T."/>
            <person name="Cizek A."/>
            <person name="Rychlik I."/>
        </authorList>
    </citation>
    <scope>NUCLEOTIDE SEQUENCE [LARGE SCALE GENOMIC DNA]</scope>
    <source>
        <strain evidence="19">An199</strain>
    </source>
</reference>
<dbReference type="Proteomes" id="UP000463337">
    <property type="component" value="Unassembled WGS sequence"/>
</dbReference>
<evidence type="ECO:0000313" key="21">
    <source>
        <dbReference type="Proteomes" id="UP000315827"/>
    </source>
</evidence>
<accession>A0A173RG57</accession>
<reference evidence="15 21" key="6">
    <citation type="submission" date="2019-07" db="EMBL/GenBank/DDBJ databases">
        <title>Genome sequencing of Parabacteroides distasonis iSURF_7.</title>
        <authorList>
            <person name="Degefu H.N."/>
            <person name="Ruoff K.L."/>
            <person name="Price C.E."/>
            <person name="Valls R.A."/>
            <person name="O'Toole G.A."/>
        </authorList>
    </citation>
    <scope>NUCLEOTIDE SEQUENCE [LARGE SCALE GENOMIC DNA]</scope>
    <source>
        <strain evidence="15 21">CFPLTA003_1B</strain>
    </source>
</reference>
<evidence type="ECO:0000313" key="15">
    <source>
        <dbReference type="EMBL" id="TWV61794.1"/>
    </source>
</evidence>
<evidence type="ECO:0000313" key="5">
    <source>
        <dbReference type="EMBL" id="MDB9003625.1"/>
    </source>
</evidence>
<dbReference type="EMBL" id="WKMO01000004">
    <property type="protein sequence ID" value="MSB72773.1"/>
    <property type="molecule type" value="Genomic_DNA"/>
</dbReference>
<dbReference type="EMBL" id="WKMY01000001">
    <property type="protein sequence ID" value="MRY92108.1"/>
    <property type="molecule type" value="Genomic_DNA"/>
</dbReference>